<protein>
    <submittedName>
        <fullName evidence="2">Uncharacterized protein</fullName>
    </submittedName>
</protein>
<feature type="transmembrane region" description="Helical" evidence="1">
    <location>
        <begin position="61"/>
        <end position="78"/>
    </location>
</feature>
<comment type="caution">
    <text evidence="2">The sequence shown here is derived from an EMBL/GenBank/DDBJ whole genome shotgun (WGS) entry which is preliminary data.</text>
</comment>
<accession>A0A426WX43</accession>
<dbReference type="AlphaFoldDB" id="A0A426WX43"/>
<evidence type="ECO:0000256" key="1">
    <source>
        <dbReference type="SAM" id="Phobius"/>
    </source>
</evidence>
<organism evidence="2 3">
    <name type="scientific">Ensete ventricosum</name>
    <name type="common">Abyssinian banana</name>
    <name type="synonym">Musa ensete</name>
    <dbReference type="NCBI Taxonomy" id="4639"/>
    <lineage>
        <taxon>Eukaryota</taxon>
        <taxon>Viridiplantae</taxon>
        <taxon>Streptophyta</taxon>
        <taxon>Embryophyta</taxon>
        <taxon>Tracheophyta</taxon>
        <taxon>Spermatophyta</taxon>
        <taxon>Magnoliopsida</taxon>
        <taxon>Liliopsida</taxon>
        <taxon>Zingiberales</taxon>
        <taxon>Musaceae</taxon>
        <taxon>Ensete</taxon>
    </lineage>
</organism>
<sequence length="93" mass="10009">MGFYSERCRLFVPGNLTTLIAYHVVVPFHHACRPCVSGGSVVRDGGLFADISAQMAVSDKVFNLVLQVAAFLSVMYVFPVKVAVSSFVTPLGV</sequence>
<dbReference type="Proteomes" id="UP000287651">
    <property type="component" value="Unassembled WGS sequence"/>
</dbReference>
<evidence type="ECO:0000313" key="2">
    <source>
        <dbReference type="EMBL" id="RRT31880.1"/>
    </source>
</evidence>
<evidence type="ECO:0000313" key="3">
    <source>
        <dbReference type="Proteomes" id="UP000287651"/>
    </source>
</evidence>
<proteinExistence type="predicted"/>
<keyword evidence="1" id="KW-0812">Transmembrane</keyword>
<keyword evidence="1" id="KW-0472">Membrane</keyword>
<name>A0A426WX43_ENSVE</name>
<gene>
    <name evidence="2" type="ORF">B296_00054792</name>
</gene>
<keyword evidence="1" id="KW-1133">Transmembrane helix</keyword>
<dbReference type="EMBL" id="AMZH03035174">
    <property type="protein sequence ID" value="RRT31880.1"/>
    <property type="molecule type" value="Genomic_DNA"/>
</dbReference>
<reference evidence="2 3" key="1">
    <citation type="journal article" date="2014" name="Agronomy (Basel)">
        <title>A Draft Genome Sequence for Ensete ventricosum, the Drought-Tolerant Tree Against Hunger.</title>
        <authorList>
            <person name="Harrison J."/>
            <person name="Moore K.A."/>
            <person name="Paszkiewicz K."/>
            <person name="Jones T."/>
            <person name="Grant M."/>
            <person name="Ambacheew D."/>
            <person name="Muzemil S."/>
            <person name="Studholme D.J."/>
        </authorList>
    </citation>
    <scope>NUCLEOTIDE SEQUENCE [LARGE SCALE GENOMIC DNA]</scope>
</reference>